<evidence type="ECO:0000313" key="1">
    <source>
        <dbReference type="EMBL" id="MBY14602.1"/>
    </source>
</evidence>
<proteinExistence type="predicted"/>
<protein>
    <recommendedName>
        <fullName evidence="2">EF-hand domain-containing family member B</fullName>
    </recommendedName>
</protein>
<accession>A0A2S2NCC1</accession>
<dbReference type="EMBL" id="GGMR01001983">
    <property type="protein sequence ID" value="MBY14602.1"/>
    <property type="molecule type" value="Transcribed_RNA"/>
</dbReference>
<evidence type="ECO:0008006" key="2">
    <source>
        <dbReference type="Google" id="ProtNLM"/>
    </source>
</evidence>
<reference evidence="1" key="1">
    <citation type="submission" date="2018-04" db="EMBL/GenBank/DDBJ databases">
        <title>Transcriptome of Schizaphis graminum biotype I.</title>
        <authorList>
            <person name="Scully E.D."/>
            <person name="Geib S.M."/>
            <person name="Palmer N.A."/>
            <person name="Koch K."/>
            <person name="Bradshaw J."/>
            <person name="Heng-Moss T."/>
            <person name="Sarath G."/>
        </authorList>
    </citation>
    <scope>NUCLEOTIDE SEQUENCE</scope>
</reference>
<organism evidence="1">
    <name type="scientific">Schizaphis graminum</name>
    <name type="common">Green bug aphid</name>
    <dbReference type="NCBI Taxonomy" id="13262"/>
    <lineage>
        <taxon>Eukaryota</taxon>
        <taxon>Metazoa</taxon>
        <taxon>Ecdysozoa</taxon>
        <taxon>Arthropoda</taxon>
        <taxon>Hexapoda</taxon>
        <taxon>Insecta</taxon>
        <taxon>Pterygota</taxon>
        <taxon>Neoptera</taxon>
        <taxon>Paraneoptera</taxon>
        <taxon>Hemiptera</taxon>
        <taxon>Sternorrhyncha</taxon>
        <taxon>Aphidomorpha</taxon>
        <taxon>Aphidoidea</taxon>
        <taxon>Aphididae</taxon>
        <taxon>Aphidini</taxon>
        <taxon>Schizaphis</taxon>
    </lineage>
</organism>
<dbReference type="AlphaFoldDB" id="A0A2S2NCC1"/>
<gene>
    <name evidence="1" type="ORF">g.3244</name>
</gene>
<name>A0A2S2NCC1_SCHGA</name>
<sequence>MKPFNVNDIRDSNYSQLQGKCLEPDATIRCSSNYDPLVQNKNFNDPLLPNDLDKNTVYGIITKSKLSAGDVIFPNKLFRENGIEDKKETDLYKISHHTYGISEKLNRKYTNSFDPDYRYGKPLKRLPAGVWFKNNVQAKSSNENQNMLADYISKLLESKENTHCRYPYIDNRQGKFVGRSYLRAQDVLTGNEPDKKDFERIDYSSTVIRLKHYIKEKKCDLRELHETFKLFDKVSALLLYIFNYNYYLNLVQLYKIRQ</sequence>